<gene>
    <name evidence="1" type="ORF">E3J95_06320</name>
</gene>
<dbReference type="InterPro" id="IPR036746">
    <property type="entry name" value="TT1725-like_sf"/>
</dbReference>
<dbReference type="Pfam" id="PF04456">
    <property type="entry name" value="DUF503"/>
    <property type="match status" value="1"/>
</dbReference>
<dbReference type="PANTHER" id="PTHR36441:SF1">
    <property type="entry name" value="DUF503 DOMAIN-CONTAINING PROTEIN"/>
    <property type="match status" value="1"/>
</dbReference>
<accession>A0A523QGL8</accession>
<protein>
    <submittedName>
        <fullName evidence="1">DUF503 domain-containing protein</fullName>
    </submittedName>
</protein>
<dbReference type="SUPFAM" id="SSF103007">
    <property type="entry name" value="Hypothetical protein TT1725"/>
    <property type="match status" value="1"/>
</dbReference>
<name>A0A523QGL8_UNCAE</name>
<proteinExistence type="predicted"/>
<dbReference type="PANTHER" id="PTHR36441">
    <property type="entry name" value="HYPOTHETICAL CYTOSOLIC PROTEIN"/>
    <property type="match status" value="1"/>
</dbReference>
<dbReference type="Gene3D" id="3.30.70.1120">
    <property type="entry name" value="TT1725-like"/>
    <property type="match status" value="1"/>
</dbReference>
<evidence type="ECO:0000313" key="1">
    <source>
        <dbReference type="EMBL" id="TES84609.1"/>
    </source>
</evidence>
<organism evidence="1 2">
    <name type="scientific">Aerophobetes bacterium</name>
    <dbReference type="NCBI Taxonomy" id="2030807"/>
    <lineage>
        <taxon>Bacteria</taxon>
        <taxon>Candidatus Aerophobota</taxon>
    </lineage>
</organism>
<dbReference type="AlphaFoldDB" id="A0A523QGL8"/>
<evidence type="ECO:0000313" key="2">
    <source>
        <dbReference type="Proteomes" id="UP000320781"/>
    </source>
</evidence>
<comment type="caution">
    <text evidence="1">The sequence shown here is derived from an EMBL/GenBank/DDBJ whole genome shotgun (WGS) entry which is preliminary data.</text>
</comment>
<sequence>MIIGILSLDVRVGSSNSLKDKRRIIKSLTTRIRNSFNVSISEINCQDLWQRSQLGVAFLTTEVRFAQSVLNRIVDFVKRHRDITLIDSKIEII</sequence>
<dbReference type="Proteomes" id="UP000320781">
    <property type="component" value="Unassembled WGS sequence"/>
</dbReference>
<dbReference type="EMBL" id="SOKU01000308">
    <property type="protein sequence ID" value="TES84609.1"/>
    <property type="molecule type" value="Genomic_DNA"/>
</dbReference>
<dbReference type="InterPro" id="IPR007546">
    <property type="entry name" value="DUF503"/>
</dbReference>
<reference evidence="1 2" key="1">
    <citation type="submission" date="2019-03" db="EMBL/GenBank/DDBJ databases">
        <title>Metabolic potential of uncultured bacteria and archaea associated with petroleum seepage in deep-sea sediments.</title>
        <authorList>
            <person name="Dong X."/>
            <person name="Hubert C."/>
        </authorList>
    </citation>
    <scope>NUCLEOTIDE SEQUENCE [LARGE SCALE GENOMIC DNA]</scope>
    <source>
        <strain evidence="1">E44_bin92</strain>
    </source>
</reference>